<dbReference type="InterPro" id="IPR011990">
    <property type="entry name" value="TPR-like_helical_dom_sf"/>
</dbReference>
<dbReference type="Proteomes" id="UP001062263">
    <property type="component" value="Chromosome"/>
</dbReference>
<evidence type="ECO:0000313" key="4">
    <source>
        <dbReference type="Proteomes" id="UP001062263"/>
    </source>
</evidence>
<dbReference type="InterPro" id="IPR018704">
    <property type="entry name" value="SecYEG/CpoB_TPR"/>
</dbReference>
<organism evidence="3 4">
    <name type="scientific">Akkermansia biwaensis</name>
    <dbReference type="NCBI Taxonomy" id="2946555"/>
    <lineage>
        <taxon>Bacteria</taxon>
        <taxon>Pseudomonadati</taxon>
        <taxon>Verrucomicrobiota</taxon>
        <taxon>Verrucomicrobiia</taxon>
        <taxon>Verrucomicrobiales</taxon>
        <taxon>Akkermansiaceae</taxon>
        <taxon>Akkermansia</taxon>
    </lineage>
</organism>
<proteinExistence type="predicted"/>
<reference evidence="3" key="1">
    <citation type="submission" date="2022-06" db="EMBL/GenBank/DDBJ databases">
        <title>Akkermansia biwalacus sp. nov., an anaerobic mucin-degrading bacterium isolated from human intestine.</title>
        <authorList>
            <person name="Kobayashi Y."/>
            <person name="Inoue S."/>
            <person name="Kawahara T."/>
            <person name="Kohda N."/>
        </authorList>
    </citation>
    <scope>NUCLEOTIDE SEQUENCE</scope>
    <source>
        <strain evidence="3">WON2089</strain>
    </source>
</reference>
<gene>
    <name evidence="3" type="ORF">Abiwalacus_12100</name>
</gene>
<accession>A0ABM7ZG33</accession>
<keyword evidence="1" id="KW-0812">Transmembrane</keyword>
<keyword evidence="1" id="KW-1133">Transmembrane helix</keyword>
<evidence type="ECO:0000313" key="3">
    <source>
        <dbReference type="EMBL" id="BDL43636.1"/>
    </source>
</evidence>
<sequence length="247" mass="26626">MDIKDIKRAMDNMPMGDGSAFAEISVGPAKHEQFLDEHYGKIALIVLLCILGAAGWIIYNGMQESMEKKAGAALVAAMPESPATGEISLNEQGLQQVMADFDDSRAAVTASYLQAVALWNAGKEEEGISKMKEFIDSAPTEEWKAQASVTLACRLMNGGKADQAASLFRSVVDSGDPTFSAFATMCLGDIARAGKDSVAAGTFYRELAEKFPSSAFVLDLQRNGYVRRKALFDVQSPVRIEPVADKK</sequence>
<dbReference type="Gene3D" id="1.25.40.10">
    <property type="entry name" value="Tetratricopeptide repeat domain"/>
    <property type="match status" value="1"/>
</dbReference>
<keyword evidence="1" id="KW-0472">Membrane</keyword>
<protein>
    <recommendedName>
        <fullName evidence="2">Ancillary SecYEG translocon subunit/Cell division coordinator CpoB TPR domain-containing protein</fullName>
    </recommendedName>
</protein>
<dbReference type="Pfam" id="PF09976">
    <property type="entry name" value="TPR_21"/>
    <property type="match status" value="1"/>
</dbReference>
<feature type="transmembrane region" description="Helical" evidence="1">
    <location>
        <begin position="42"/>
        <end position="59"/>
    </location>
</feature>
<evidence type="ECO:0000259" key="2">
    <source>
        <dbReference type="Pfam" id="PF09976"/>
    </source>
</evidence>
<feature type="domain" description="Ancillary SecYEG translocon subunit/Cell division coordinator CpoB TPR" evidence="2">
    <location>
        <begin position="34"/>
        <end position="211"/>
    </location>
</feature>
<dbReference type="SUPFAM" id="SSF48452">
    <property type="entry name" value="TPR-like"/>
    <property type="match status" value="1"/>
</dbReference>
<keyword evidence="4" id="KW-1185">Reference proteome</keyword>
<dbReference type="EMBL" id="AP025943">
    <property type="protein sequence ID" value="BDL43636.1"/>
    <property type="molecule type" value="Genomic_DNA"/>
</dbReference>
<name>A0ABM7ZG33_9BACT</name>
<evidence type="ECO:0000256" key="1">
    <source>
        <dbReference type="SAM" id="Phobius"/>
    </source>
</evidence>